<evidence type="ECO:0000256" key="3">
    <source>
        <dbReference type="ARBA" id="ARBA00022572"/>
    </source>
</evidence>
<dbReference type="GO" id="GO:0005576">
    <property type="term" value="C:extracellular region"/>
    <property type="evidence" value="ECO:0007669"/>
    <property type="project" value="UniProtKB-SubCell"/>
</dbReference>
<dbReference type="Pfam" id="PF00530">
    <property type="entry name" value="SRCR"/>
    <property type="match status" value="1"/>
</dbReference>
<feature type="transmembrane region" description="Helical" evidence="7">
    <location>
        <begin position="278"/>
        <end position="298"/>
    </location>
</feature>
<dbReference type="PRINTS" id="PR00018">
    <property type="entry name" value="KRINGLE"/>
</dbReference>
<dbReference type="Proteomes" id="UP000009022">
    <property type="component" value="Unassembled WGS sequence"/>
</dbReference>
<dbReference type="GeneID" id="6749137"/>
<dbReference type="InterPro" id="IPR038178">
    <property type="entry name" value="Kringle_sf"/>
</dbReference>
<dbReference type="InterPro" id="IPR036772">
    <property type="entry name" value="SRCR-like_dom_sf"/>
</dbReference>
<gene>
    <name evidence="10" type="ORF">TRIADDRAFT_51914</name>
</gene>
<comment type="subcellular location">
    <subcellularLocation>
        <location evidence="1">Secreted</location>
    </subcellularLocation>
</comment>
<dbReference type="HOGENOM" id="CLU_671441_0_0_1"/>
<dbReference type="SMART" id="SM00202">
    <property type="entry name" value="SR"/>
    <property type="match status" value="1"/>
</dbReference>
<dbReference type="SUPFAM" id="SSF57440">
    <property type="entry name" value="Kringle-like"/>
    <property type="match status" value="1"/>
</dbReference>
<name>B3RL82_TRIAD</name>
<dbReference type="AlphaFoldDB" id="B3RL82"/>
<dbReference type="Gene3D" id="2.40.20.10">
    <property type="entry name" value="Plasminogen Kringle 4"/>
    <property type="match status" value="1"/>
</dbReference>
<dbReference type="KEGG" id="tad:TRIADDRAFT_51914"/>
<dbReference type="RefSeq" id="XP_002107922.1">
    <property type="nucleotide sequence ID" value="XM_002107886.1"/>
</dbReference>
<dbReference type="PANTHER" id="PTHR48071:SF18">
    <property type="entry name" value="DELETED IN MALIGNANT BRAIN TUMORS 1 PROTEIN-RELATED"/>
    <property type="match status" value="1"/>
</dbReference>
<dbReference type="Gene3D" id="3.10.250.10">
    <property type="entry name" value="SRCR-like domain"/>
    <property type="match status" value="1"/>
</dbReference>
<dbReference type="InterPro" id="IPR013806">
    <property type="entry name" value="Kringle-like"/>
</dbReference>
<dbReference type="CTD" id="6749137"/>
<proteinExistence type="predicted"/>
<reference evidence="10 11" key="1">
    <citation type="journal article" date="2008" name="Nature">
        <title>The Trichoplax genome and the nature of placozoans.</title>
        <authorList>
            <person name="Srivastava M."/>
            <person name="Begovic E."/>
            <person name="Chapman J."/>
            <person name="Putnam N.H."/>
            <person name="Hellsten U."/>
            <person name="Kawashima T."/>
            <person name="Kuo A."/>
            <person name="Mitros T."/>
            <person name="Salamov A."/>
            <person name="Carpenter M.L."/>
            <person name="Signorovitch A.Y."/>
            <person name="Moreno M.A."/>
            <person name="Kamm K."/>
            <person name="Grimwood J."/>
            <person name="Schmutz J."/>
            <person name="Shapiro H."/>
            <person name="Grigoriev I.V."/>
            <person name="Buss L.W."/>
            <person name="Schierwater B."/>
            <person name="Dellaporta S.L."/>
            <person name="Rokhsar D.S."/>
        </authorList>
    </citation>
    <scope>NUCLEOTIDE SEQUENCE [LARGE SCALE GENOMIC DNA]</scope>
    <source>
        <strain evidence="10 11">Grell-BS-1999</strain>
    </source>
</reference>
<dbReference type="CDD" id="cd00108">
    <property type="entry name" value="KR"/>
    <property type="match status" value="1"/>
</dbReference>
<evidence type="ECO:0000259" key="8">
    <source>
        <dbReference type="PROSITE" id="PS50070"/>
    </source>
</evidence>
<evidence type="ECO:0000256" key="6">
    <source>
        <dbReference type="PROSITE-ProRule" id="PRU00196"/>
    </source>
</evidence>
<dbReference type="SUPFAM" id="SSF56487">
    <property type="entry name" value="SRCR-like"/>
    <property type="match status" value="1"/>
</dbReference>
<dbReference type="PROSITE" id="PS50070">
    <property type="entry name" value="KRINGLE_2"/>
    <property type="match status" value="1"/>
</dbReference>
<keyword evidence="3 5" id="KW-0420">Kringle</keyword>
<comment type="caution">
    <text evidence="6">Lacks conserved residue(s) required for the propagation of feature annotation.</text>
</comment>
<keyword evidence="7" id="KW-1133">Transmembrane helix</keyword>
<evidence type="ECO:0000256" key="7">
    <source>
        <dbReference type="SAM" id="Phobius"/>
    </source>
</evidence>
<keyword evidence="11" id="KW-1185">Reference proteome</keyword>
<keyword evidence="2" id="KW-0964">Secreted</keyword>
<dbReference type="GO" id="GO:0016020">
    <property type="term" value="C:membrane"/>
    <property type="evidence" value="ECO:0007669"/>
    <property type="project" value="InterPro"/>
</dbReference>
<dbReference type="InterPro" id="IPR001190">
    <property type="entry name" value="SRCR"/>
</dbReference>
<evidence type="ECO:0008006" key="12">
    <source>
        <dbReference type="Google" id="ProtNLM"/>
    </source>
</evidence>
<feature type="disulfide bond" evidence="6">
    <location>
        <begin position="208"/>
        <end position="218"/>
    </location>
</feature>
<keyword evidence="7" id="KW-0472">Membrane</keyword>
<dbReference type="InParanoid" id="B3RL82"/>
<evidence type="ECO:0000256" key="5">
    <source>
        <dbReference type="PROSITE-ProRule" id="PRU00121"/>
    </source>
</evidence>
<dbReference type="PhylomeDB" id="B3RL82"/>
<feature type="domain" description="Kringle" evidence="8">
    <location>
        <begin position="35"/>
        <end position="117"/>
    </location>
</feature>
<sequence length="410" mass="45450">MPMAYHLIIIRGVVGSKVGSSIAIDDVFIQALENNCFSHEGQHYRGTIAVTSDGYTCKNWNSDSITSVSLALLNHSIEHDLSSNYCRNPFRNRLKPWCYIESNLTKLSWQYCNVPTCNFSKITVTAYPLGNKYPIKIVQKDGQDKLIGRLAIYYNGRWGSICLKGMTANIASVFCRQAEYGNQGSIITVLNQTKTTGTIWLRGYDIKCPSYSTDLTQCILGPWNASRCCNHSEDVWIKCSQSNLIGHQPSKAFSNDSYNHSTATIDTIVYRANNEDTYVIGIALGCVIIGIAIIAWLLRYYIKCNQRVSASGGAVQWSANNLTVATATSSVINRPTTTNSSDAELRTMYASSITGVITPNASFAAPYQPHYDRKMSRMTDVVSLPPSYDAVMKMKFQQRKGRQGNGTTST</sequence>
<evidence type="ECO:0000256" key="4">
    <source>
        <dbReference type="ARBA" id="ARBA00023157"/>
    </source>
</evidence>
<accession>B3RL82</accession>
<evidence type="ECO:0000256" key="1">
    <source>
        <dbReference type="ARBA" id="ARBA00004613"/>
    </source>
</evidence>
<dbReference type="PANTHER" id="PTHR48071">
    <property type="entry name" value="SRCR DOMAIN-CONTAINING PROTEIN"/>
    <property type="match status" value="1"/>
</dbReference>
<dbReference type="EMBL" id="DS985241">
    <property type="protein sequence ID" value="EDV28720.1"/>
    <property type="molecule type" value="Genomic_DNA"/>
</dbReference>
<dbReference type="SMART" id="SM00130">
    <property type="entry name" value="KR"/>
    <property type="match status" value="1"/>
</dbReference>
<dbReference type="Pfam" id="PF00051">
    <property type="entry name" value="Kringle"/>
    <property type="match status" value="1"/>
</dbReference>
<dbReference type="InterPro" id="IPR000001">
    <property type="entry name" value="Kringle"/>
</dbReference>
<dbReference type="OrthoDB" id="536948at2759"/>
<protein>
    <recommendedName>
        <fullName evidence="12">Kringle domain-containing protein</fullName>
    </recommendedName>
</protein>
<keyword evidence="4 6" id="KW-1015">Disulfide bond</keyword>
<dbReference type="InterPro" id="IPR018056">
    <property type="entry name" value="Kringle_CS"/>
</dbReference>
<evidence type="ECO:0000259" key="9">
    <source>
        <dbReference type="PROSITE" id="PS50287"/>
    </source>
</evidence>
<evidence type="ECO:0000313" key="10">
    <source>
        <dbReference type="EMBL" id="EDV28720.1"/>
    </source>
</evidence>
<evidence type="ECO:0000313" key="11">
    <source>
        <dbReference type="Proteomes" id="UP000009022"/>
    </source>
</evidence>
<dbReference type="FunFam" id="2.40.20.10:FF:000045">
    <property type="entry name" value="Uncharacterized protein"/>
    <property type="match status" value="1"/>
</dbReference>
<dbReference type="PROSITE" id="PS00021">
    <property type="entry name" value="KRINGLE_1"/>
    <property type="match status" value="1"/>
</dbReference>
<dbReference type="PROSITE" id="PS50287">
    <property type="entry name" value="SRCR_2"/>
    <property type="match status" value="1"/>
</dbReference>
<feature type="domain" description="SRCR" evidence="9">
    <location>
        <begin position="135"/>
        <end position="240"/>
    </location>
</feature>
<keyword evidence="7" id="KW-0812">Transmembrane</keyword>
<dbReference type="FunFam" id="3.10.250.10:FF:000045">
    <property type="entry name" value="neurotrypsin-like isoform X1"/>
    <property type="match status" value="1"/>
</dbReference>
<evidence type="ECO:0000256" key="2">
    <source>
        <dbReference type="ARBA" id="ARBA00022525"/>
    </source>
</evidence>
<organism evidence="10 11">
    <name type="scientific">Trichoplax adhaerens</name>
    <name type="common">Trichoplax reptans</name>
    <dbReference type="NCBI Taxonomy" id="10228"/>
    <lineage>
        <taxon>Eukaryota</taxon>
        <taxon>Metazoa</taxon>
        <taxon>Placozoa</taxon>
        <taxon>Uniplacotomia</taxon>
        <taxon>Trichoplacea</taxon>
        <taxon>Trichoplacidae</taxon>
        <taxon>Trichoplax</taxon>
    </lineage>
</organism>